<proteinExistence type="predicted"/>
<dbReference type="Gene3D" id="3.30.1490.480">
    <property type="entry name" value="Endolytic murein transglycosylase"/>
    <property type="match status" value="1"/>
</dbReference>
<dbReference type="Proteomes" id="UP000515819">
    <property type="component" value="Chromosome"/>
</dbReference>
<name>A0A7G9FJ31_9FIRM</name>
<keyword evidence="2" id="KW-1133">Transmembrane helix</keyword>
<feature type="compositionally biased region" description="Basic and acidic residues" evidence="1">
    <location>
        <begin position="89"/>
        <end position="110"/>
    </location>
</feature>
<feature type="region of interest" description="Disordered" evidence="1">
    <location>
        <begin position="56"/>
        <end position="117"/>
    </location>
</feature>
<keyword evidence="2" id="KW-0472">Membrane</keyword>
<evidence type="ECO:0000256" key="1">
    <source>
        <dbReference type="SAM" id="MobiDB-lite"/>
    </source>
</evidence>
<protein>
    <submittedName>
        <fullName evidence="3">Endolytic transglycosylase MltG</fullName>
    </submittedName>
</protein>
<organism evidence="3 4">
    <name type="scientific">Wujia chipingensis</name>
    <dbReference type="NCBI Taxonomy" id="2763670"/>
    <lineage>
        <taxon>Bacteria</taxon>
        <taxon>Bacillati</taxon>
        <taxon>Bacillota</taxon>
        <taxon>Clostridia</taxon>
        <taxon>Lachnospirales</taxon>
        <taxon>Lachnospiraceae</taxon>
        <taxon>Wujia</taxon>
    </lineage>
</organism>
<dbReference type="EMBL" id="CP060632">
    <property type="protein sequence ID" value="QNL98562.1"/>
    <property type="molecule type" value="Genomic_DNA"/>
</dbReference>
<sequence length="181" mass="19531">MKRKYFVRGLGVGILFGALIMFAAYMTSGKNRMSDEDVIKRAQELGMVKQSEYVLESDVTSQETTTEEITTEATTEKATTEAPTTTEKATTEKTTTEKATTEASTTEKADTSTQTTVTISSGMSSEAIASALANAGLVDDASKFNSFLVANGYDMKLETGNFSLETGMSYEEIAKILTTKQ</sequence>
<gene>
    <name evidence="3" type="ORF">H9Q76_07270</name>
</gene>
<dbReference type="KEGG" id="wcp:H9Q76_07270"/>
<dbReference type="AlphaFoldDB" id="A0A7G9FJ31"/>
<dbReference type="RefSeq" id="WP_021985396.1">
    <property type="nucleotide sequence ID" value="NZ_CP060632.1"/>
</dbReference>
<evidence type="ECO:0000313" key="4">
    <source>
        <dbReference type="Proteomes" id="UP000515819"/>
    </source>
</evidence>
<accession>A0A7G9FJ31</accession>
<reference evidence="3 4" key="1">
    <citation type="submission" date="2020-08" db="EMBL/GenBank/DDBJ databases">
        <authorList>
            <person name="Liu C."/>
            <person name="Sun Q."/>
        </authorList>
    </citation>
    <scope>NUCLEOTIDE SEQUENCE [LARGE SCALE GENOMIC DNA]</scope>
    <source>
        <strain evidence="3 4">NSJ-4</strain>
    </source>
</reference>
<evidence type="ECO:0000313" key="3">
    <source>
        <dbReference type="EMBL" id="QNL98562.1"/>
    </source>
</evidence>
<feature type="transmembrane region" description="Helical" evidence="2">
    <location>
        <begin position="6"/>
        <end position="25"/>
    </location>
</feature>
<evidence type="ECO:0000256" key="2">
    <source>
        <dbReference type="SAM" id="Phobius"/>
    </source>
</evidence>
<keyword evidence="4" id="KW-1185">Reference proteome</keyword>
<keyword evidence="2" id="KW-0812">Transmembrane</keyword>